<feature type="transmembrane region" description="Helical" evidence="2">
    <location>
        <begin position="66"/>
        <end position="88"/>
    </location>
</feature>
<evidence type="ECO:0000256" key="2">
    <source>
        <dbReference type="SAM" id="Phobius"/>
    </source>
</evidence>
<feature type="transmembrane region" description="Helical" evidence="2">
    <location>
        <begin position="6"/>
        <end position="29"/>
    </location>
</feature>
<sequence>MSWMSGCALGLAVAIVVINLLYSGLMAWLFHLREGHWPDSFPLGIPLIGTLAVLAAVGLGDGLWHPYLVTALIVFDTGGPLAATLHAAQQRRRQSRRRQSLAIAPRVRERHS</sequence>
<feature type="region of interest" description="Disordered" evidence="1">
    <location>
        <begin position="89"/>
        <end position="112"/>
    </location>
</feature>
<keyword evidence="2" id="KW-0812">Transmembrane</keyword>
<keyword evidence="4" id="KW-1185">Reference proteome</keyword>
<dbReference type="AlphaFoldDB" id="A0AAW3ZPJ0"/>
<dbReference type="EMBL" id="JACYTR010000058">
    <property type="protein sequence ID" value="MBD8527633.1"/>
    <property type="molecule type" value="Genomic_DNA"/>
</dbReference>
<feature type="compositionally biased region" description="Basic residues" evidence="1">
    <location>
        <begin position="89"/>
        <end position="99"/>
    </location>
</feature>
<keyword evidence="2" id="KW-0472">Membrane</keyword>
<protein>
    <submittedName>
        <fullName evidence="3">Uncharacterized protein</fullName>
    </submittedName>
</protein>
<dbReference type="Proteomes" id="UP000613768">
    <property type="component" value="Unassembled WGS sequence"/>
</dbReference>
<evidence type="ECO:0000313" key="3">
    <source>
        <dbReference type="EMBL" id="MBD8527633.1"/>
    </source>
</evidence>
<organism evidence="3 4">
    <name type="scientific">Pseudomarimonas arenosa</name>
    <dbReference type="NCBI Taxonomy" id="2774145"/>
    <lineage>
        <taxon>Bacteria</taxon>
        <taxon>Pseudomonadati</taxon>
        <taxon>Pseudomonadota</taxon>
        <taxon>Gammaproteobacteria</taxon>
        <taxon>Lysobacterales</taxon>
        <taxon>Lysobacteraceae</taxon>
        <taxon>Pseudomarimonas</taxon>
    </lineage>
</organism>
<reference evidence="3 4" key="1">
    <citation type="submission" date="2020-09" db="EMBL/GenBank/DDBJ databases">
        <title>Pseudoxanthomonas sp. CAU 1598 isolated from sand of Yaerae Beach.</title>
        <authorList>
            <person name="Kim W."/>
        </authorList>
    </citation>
    <scope>NUCLEOTIDE SEQUENCE [LARGE SCALE GENOMIC DNA]</scope>
    <source>
        <strain evidence="3 4">CAU 1598</strain>
    </source>
</reference>
<gene>
    <name evidence="3" type="ORF">IFO71_17955</name>
</gene>
<feature type="transmembrane region" description="Helical" evidence="2">
    <location>
        <begin position="41"/>
        <end position="60"/>
    </location>
</feature>
<evidence type="ECO:0000313" key="4">
    <source>
        <dbReference type="Proteomes" id="UP000613768"/>
    </source>
</evidence>
<evidence type="ECO:0000256" key="1">
    <source>
        <dbReference type="SAM" id="MobiDB-lite"/>
    </source>
</evidence>
<dbReference type="RefSeq" id="WP_192031053.1">
    <property type="nucleotide sequence ID" value="NZ_JACYTR010000058.1"/>
</dbReference>
<comment type="caution">
    <text evidence="3">The sequence shown here is derived from an EMBL/GenBank/DDBJ whole genome shotgun (WGS) entry which is preliminary data.</text>
</comment>
<keyword evidence="2" id="KW-1133">Transmembrane helix</keyword>
<accession>A0AAW3ZPJ0</accession>
<proteinExistence type="predicted"/>
<name>A0AAW3ZPJ0_9GAMM</name>